<dbReference type="STRING" id="35814.BBB42_02320"/>
<evidence type="ECO:0000256" key="3">
    <source>
        <dbReference type="ARBA" id="ARBA00023237"/>
    </source>
</evidence>
<dbReference type="Gene3D" id="2.40.170.20">
    <property type="entry name" value="TonB-dependent receptor, beta-barrel domain"/>
    <property type="match status" value="1"/>
</dbReference>
<keyword evidence="2" id="KW-0472">Membrane</keyword>
<comment type="subcellular location">
    <subcellularLocation>
        <location evidence="1">Cell outer membrane</location>
    </subcellularLocation>
</comment>
<dbReference type="AlphaFoldDB" id="A0A158M9V5"/>
<evidence type="ECO:0000256" key="2">
    <source>
        <dbReference type="ARBA" id="ARBA00023136"/>
    </source>
</evidence>
<gene>
    <name evidence="4" type="ORF">L497_3595</name>
</gene>
<dbReference type="EMBL" id="JFZZ01000016">
    <property type="protein sequence ID" value="KAK98578.1"/>
    <property type="molecule type" value="Genomic_DNA"/>
</dbReference>
<dbReference type="SUPFAM" id="SSF56935">
    <property type="entry name" value="Porins"/>
    <property type="match status" value="1"/>
</dbReference>
<name>A0A158M9V5_9BORD</name>
<organism evidence="4 5">
    <name type="scientific">Bordetella holmesii CDC-H585-BH</name>
    <dbReference type="NCBI Taxonomy" id="1331206"/>
    <lineage>
        <taxon>Bacteria</taxon>
        <taxon>Pseudomonadati</taxon>
        <taxon>Pseudomonadota</taxon>
        <taxon>Betaproteobacteria</taxon>
        <taxon>Burkholderiales</taxon>
        <taxon>Alcaligenaceae</taxon>
        <taxon>Bordetella</taxon>
    </lineage>
</organism>
<reference evidence="4 5" key="1">
    <citation type="submission" date="2014-03" db="EMBL/GenBank/DDBJ databases">
        <title>Genome sequence of Bordetella holmseii.</title>
        <authorList>
            <person name="Harvill E."/>
            <person name="Goodfield L.L."/>
            <person name="Ivanov Y."/>
            <person name="Meyer J.A."/>
            <person name="Newth C."/>
            <person name="Cassiday P."/>
            <person name="Tondella M.L."/>
            <person name="Liao P."/>
            <person name="Zimmerman J."/>
            <person name="Meert K."/>
            <person name="Wessel D."/>
            <person name="Berger J."/>
            <person name="Dean J.M."/>
            <person name="Holubkov R."/>
            <person name="Burr J."/>
            <person name="Liu T."/>
            <person name="Brinkac L.M."/>
            <person name="Sanka R."/>
            <person name="Kim M."/>
            <person name="Losada L."/>
        </authorList>
    </citation>
    <scope>NUCLEOTIDE SEQUENCE [LARGE SCALE GENOMIC DNA]</scope>
    <source>
        <strain evidence="4 5">CDC-H585-BH</strain>
    </source>
</reference>
<keyword evidence="4" id="KW-0675">Receptor</keyword>
<dbReference type="Proteomes" id="UP000026682">
    <property type="component" value="Unassembled WGS sequence"/>
</dbReference>
<evidence type="ECO:0000256" key="1">
    <source>
        <dbReference type="ARBA" id="ARBA00004442"/>
    </source>
</evidence>
<evidence type="ECO:0000313" key="5">
    <source>
        <dbReference type="Proteomes" id="UP000026682"/>
    </source>
</evidence>
<keyword evidence="3" id="KW-0998">Cell outer membrane</keyword>
<dbReference type="InterPro" id="IPR036942">
    <property type="entry name" value="Beta-barrel_TonB_sf"/>
</dbReference>
<proteinExistence type="predicted"/>
<protein>
    <submittedName>
        <fullName evidence="4">TonB-dependent receptor domain protein</fullName>
    </submittedName>
</protein>
<accession>A0A158M9V5</accession>
<dbReference type="PATRIC" id="fig|1331206.3.peg.415"/>
<dbReference type="GO" id="GO:0009279">
    <property type="term" value="C:cell outer membrane"/>
    <property type="evidence" value="ECO:0007669"/>
    <property type="project" value="UniProtKB-SubCell"/>
</dbReference>
<evidence type="ECO:0000313" key="4">
    <source>
        <dbReference type="EMBL" id="KAK98578.1"/>
    </source>
</evidence>
<sequence>MNKNLTAQLRWNNVFNKDYTLVRGYNTPGSTVFLNLAWRM</sequence>
<comment type="caution">
    <text evidence="4">The sequence shown here is derived from an EMBL/GenBank/DDBJ whole genome shotgun (WGS) entry which is preliminary data.</text>
</comment>